<evidence type="ECO:0000256" key="1">
    <source>
        <dbReference type="ARBA" id="ARBA00004123"/>
    </source>
</evidence>
<feature type="domain" description="Helicase C-terminal" evidence="14">
    <location>
        <begin position="391"/>
        <end position="562"/>
    </location>
</feature>
<dbReference type="SMART" id="SM00487">
    <property type="entry name" value="DEXDc"/>
    <property type="match status" value="1"/>
</dbReference>
<dbReference type="FunFam" id="3.40.50.300:FF:000849">
    <property type="entry name" value="ATP-dependent RNA helicase DBP5"/>
    <property type="match status" value="1"/>
</dbReference>
<evidence type="ECO:0000313" key="17">
    <source>
        <dbReference type="Proteomes" id="UP001054945"/>
    </source>
</evidence>
<reference evidence="16 17" key="1">
    <citation type="submission" date="2021-06" db="EMBL/GenBank/DDBJ databases">
        <title>Caerostris extrusa draft genome.</title>
        <authorList>
            <person name="Kono N."/>
            <person name="Arakawa K."/>
        </authorList>
    </citation>
    <scope>NUCLEOTIDE SEQUENCE [LARGE SCALE GENOMIC DNA]</scope>
</reference>
<proteinExistence type="predicted"/>
<protein>
    <recommendedName>
        <fullName evidence="3">RNA helicase</fullName>
        <ecNumber evidence="3">3.6.4.13</ecNumber>
    </recommendedName>
</protein>
<evidence type="ECO:0000256" key="10">
    <source>
        <dbReference type="ARBA" id="ARBA00023242"/>
    </source>
</evidence>
<dbReference type="Gene3D" id="3.40.50.300">
    <property type="entry name" value="P-loop containing nucleotide triphosphate hydrolases"/>
    <property type="match status" value="2"/>
</dbReference>
<dbReference type="Proteomes" id="UP001054945">
    <property type="component" value="Unassembled WGS sequence"/>
</dbReference>
<dbReference type="GO" id="GO:0016787">
    <property type="term" value="F:hydrolase activity"/>
    <property type="evidence" value="ECO:0007669"/>
    <property type="project" value="UniProtKB-KW"/>
</dbReference>
<gene>
    <name evidence="16" type="primary">Dbp80</name>
    <name evidence="16" type="ORF">CEXT_605381</name>
</gene>
<evidence type="ECO:0000259" key="13">
    <source>
        <dbReference type="PROSITE" id="PS51192"/>
    </source>
</evidence>
<evidence type="ECO:0000256" key="5">
    <source>
        <dbReference type="ARBA" id="ARBA00022741"/>
    </source>
</evidence>
<dbReference type="PROSITE" id="PS51192">
    <property type="entry name" value="HELICASE_ATP_BIND_1"/>
    <property type="match status" value="1"/>
</dbReference>
<dbReference type="GO" id="GO:0005737">
    <property type="term" value="C:cytoplasm"/>
    <property type="evidence" value="ECO:0007669"/>
    <property type="project" value="UniProtKB-SubCell"/>
</dbReference>
<accession>A0AAV4QVU1</accession>
<dbReference type="InterPro" id="IPR001650">
    <property type="entry name" value="Helicase_C-like"/>
</dbReference>
<name>A0AAV4QVU1_CAEEX</name>
<evidence type="ECO:0000256" key="8">
    <source>
        <dbReference type="ARBA" id="ARBA00022840"/>
    </source>
</evidence>
<keyword evidence="4" id="KW-0963">Cytoplasm</keyword>
<dbReference type="PANTHER" id="PTHR47958">
    <property type="entry name" value="ATP-DEPENDENT RNA HELICASE DBP3"/>
    <property type="match status" value="1"/>
</dbReference>
<comment type="catalytic activity">
    <reaction evidence="11">
        <text>ATP + H2O = ADP + phosphate + H(+)</text>
        <dbReference type="Rhea" id="RHEA:13065"/>
        <dbReference type="ChEBI" id="CHEBI:15377"/>
        <dbReference type="ChEBI" id="CHEBI:15378"/>
        <dbReference type="ChEBI" id="CHEBI:30616"/>
        <dbReference type="ChEBI" id="CHEBI:43474"/>
        <dbReference type="ChEBI" id="CHEBI:456216"/>
        <dbReference type="EC" id="3.6.4.13"/>
    </reaction>
</comment>
<evidence type="ECO:0000259" key="14">
    <source>
        <dbReference type="PROSITE" id="PS51194"/>
    </source>
</evidence>
<dbReference type="Pfam" id="PF00271">
    <property type="entry name" value="Helicase_C"/>
    <property type="match status" value="1"/>
</dbReference>
<dbReference type="EMBL" id="BPLR01006999">
    <property type="protein sequence ID" value="GIY13753.1"/>
    <property type="molecule type" value="Genomic_DNA"/>
</dbReference>
<dbReference type="FunFam" id="3.40.50.300:FF:000318">
    <property type="entry name" value="ATP-dependent RNA helicase DDX19B"/>
    <property type="match status" value="1"/>
</dbReference>
<evidence type="ECO:0000256" key="11">
    <source>
        <dbReference type="ARBA" id="ARBA00047984"/>
    </source>
</evidence>
<sequence>NICLFCFESFERLLWFVVCFEEEAMFSNRLRTAPYDDWGLLAELQKTKSRRLVANFYLQDKFIDYTGKMSSTDSNLLEQQQLSSSSHSLNSAVIPSDNMNSSVIPSDNMNSSVVPSDNMNSSVIPSDNMHPPEETDEKELPPAEVSMMRKVIRSHLLQSSQEVEVIGRDPNSPLHSVKSFEQLQLSQSLLRGVYGMGFNAPSKIQESTLPVLLAYPPVNLIAQSQNGTGKTAAFLLASLSRVRVEERYPQVLILSPTFELAMQTLEVAQRMAQYCVGIEFRCAVKGEMLPKNYTIQEHIIIGTPGKVFDWGMRRHFDFKALSIFILDEADIMISIQGHHDQCLRIHKLVSDSCQCILFSATYSAEVMGFAEMIIFNPIIMQLKREEESLENVKQYYIECNSADQKYAALSNIYGAMSIGQAIIFCRTKKTTFWLGTKMTADGHSVGYLSSDLSMDDRLTVLTRFREGKEKVLITTNVCSRGIDIEQVTIVVNFDLPVTVNGAADCETYLHRIGRTGRFGKKGIAINMVEKESDRDILVTIEKHFGRKIELIDAFDVDALEKMT</sequence>
<dbReference type="EC" id="3.6.4.13" evidence="3"/>
<evidence type="ECO:0000256" key="3">
    <source>
        <dbReference type="ARBA" id="ARBA00012552"/>
    </source>
</evidence>
<dbReference type="InterPro" id="IPR011545">
    <property type="entry name" value="DEAD/DEAH_box_helicase_dom"/>
</dbReference>
<feature type="short sequence motif" description="Q motif" evidence="12">
    <location>
        <begin position="178"/>
        <end position="206"/>
    </location>
</feature>
<keyword evidence="7 16" id="KW-0347">Helicase</keyword>
<evidence type="ECO:0000256" key="9">
    <source>
        <dbReference type="ARBA" id="ARBA00022884"/>
    </source>
</evidence>
<evidence type="ECO:0000313" key="16">
    <source>
        <dbReference type="EMBL" id="GIY13753.1"/>
    </source>
</evidence>
<evidence type="ECO:0000256" key="7">
    <source>
        <dbReference type="ARBA" id="ARBA00022806"/>
    </source>
</evidence>
<dbReference type="SMART" id="SM00490">
    <property type="entry name" value="HELICc"/>
    <property type="match status" value="1"/>
</dbReference>
<dbReference type="InterPro" id="IPR014001">
    <property type="entry name" value="Helicase_ATP-bd"/>
</dbReference>
<evidence type="ECO:0000256" key="12">
    <source>
        <dbReference type="PROSITE-ProRule" id="PRU00552"/>
    </source>
</evidence>
<evidence type="ECO:0000256" key="2">
    <source>
        <dbReference type="ARBA" id="ARBA00004496"/>
    </source>
</evidence>
<comment type="subcellular location">
    <subcellularLocation>
        <location evidence="2">Cytoplasm</location>
    </subcellularLocation>
    <subcellularLocation>
        <location evidence="1">Nucleus</location>
    </subcellularLocation>
</comment>
<comment type="caution">
    <text evidence="16">The sequence shown here is derived from an EMBL/GenBank/DDBJ whole genome shotgun (WGS) entry which is preliminary data.</text>
</comment>
<dbReference type="InterPro" id="IPR014014">
    <property type="entry name" value="RNA_helicase_DEAD_Q_motif"/>
</dbReference>
<feature type="non-terminal residue" evidence="16">
    <location>
        <position position="1"/>
    </location>
</feature>
<dbReference type="GO" id="GO:0005634">
    <property type="term" value="C:nucleus"/>
    <property type="evidence" value="ECO:0007669"/>
    <property type="project" value="UniProtKB-SubCell"/>
</dbReference>
<feature type="domain" description="DEAD-box RNA helicase Q" evidence="15">
    <location>
        <begin position="178"/>
        <end position="206"/>
    </location>
</feature>
<dbReference type="CDD" id="cd18787">
    <property type="entry name" value="SF2_C_DEAD"/>
    <property type="match status" value="1"/>
</dbReference>
<evidence type="ECO:0000256" key="6">
    <source>
        <dbReference type="ARBA" id="ARBA00022801"/>
    </source>
</evidence>
<organism evidence="16 17">
    <name type="scientific">Caerostris extrusa</name>
    <name type="common">Bark spider</name>
    <name type="synonym">Caerostris bankana</name>
    <dbReference type="NCBI Taxonomy" id="172846"/>
    <lineage>
        <taxon>Eukaryota</taxon>
        <taxon>Metazoa</taxon>
        <taxon>Ecdysozoa</taxon>
        <taxon>Arthropoda</taxon>
        <taxon>Chelicerata</taxon>
        <taxon>Arachnida</taxon>
        <taxon>Araneae</taxon>
        <taxon>Araneomorphae</taxon>
        <taxon>Entelegynae</taxon>
        <taxon>Araneoidea</taxon>
        <taxon>Araneidae</taxon>
        <taxon>Caerostris</taxon>
    </lineage>
</organism>
<evidence type="ECO:0000259" key="15">
    <source>
        <dbReference type="PROSITE" id="PS51195"/>
    </source>
</evidence>
<dbReference type="Pfam" id="PF00270">
    <property type="entry name" value="DEAD"/>
    <property type="match status" value="1"/>
</dbReference>
<keyword evidence="10" id="KW-0539">Nucleus</keyword>
<dbReference type="SUPFAM" id="SSF52540">
    <property type="entry name" value="P-loop containing nucleoside triphosphate hydrolases"/>
    <property type="match status" value="1"/>
</dbReference>
<dbReference type="PROSITE" id="PS51194">
    <property type="entry name" value="HELICASE_CTER"/>
    <property type="match status" value="1"/>
</dbReference>
<keyword evidence="9" id="KW-0694">RNA-binding</keyword>
<dbReference type="InterPro" id="IPR027417">
    <property type="entry name" value="P-loop_NTPase"/>
</dbReference>
<keyword evidence="5" id="KW-0547">Nucleotide-binding</keyword>
<keyword evidence="8" id="KW-0067">ATP-binding</keyword>
<dbReference type="GO" id="GO:0003724">
    <property type="term" value="F:RNA helicase activity"/>
    <property type="evidence" value="ECO:0007669"/>
    <property type="project" value="UniProtKB-EC"/>
</dbReference>
<feature type="domain" description="Helicase ATP-binding" evidence="13">
    <location>
        <begin position="211"/>
        <end position="380"/>
    </location>
</feature>
<keyword evidence="6" id="KW-0378">Hydrolase</keyword>
<dbReference type="AlphaFoldDB" id="A0AAV4QVU1"/>
<keyword evidence="17" id="KW-1185">Reference proteome</keyword>
<dbReference type="GO" id="GO:0005524">
    <property type="term" value="F:ATP binding"/>
    <property type="evidence" value="ECO:0007669"/>
    <property type="project" value="UniProtKB-KW"/>
</dbReference>
<evidence type="ECO:0000256" key="4">
    <source>
        <dbReference type="ARBA" id="ARBA00022490"/>
    </source>
</evidence>
<dbReference type="GO" id="GO:0003723">
    <property type="term" value="F:RNA binding"/>
    <property type="evidence" value="ECO:0007669"/>
    <property type="project" value="UniProtKB-KW"/>
</dbReference>
<dbReference type="PROSITE" id="PS51195">
    <property type="entry name" value="Q_MOTIF"/>
    <property type="match status" value="1"/>
</dbReference>